<dbReference type="InterPro" id="IPR042774">
    <property type="entry name" value="UBXN6_PUB"/>
</dbReference>
<protein>
    <submittedName>
        <fullName evidence="3">Putative UBX domain-containing protein 6-like</fullName>
    </submittedName>
</protein>
<dbReference type="STRING" id="6689.A0A423U2V9"/>
<dbReference type="InterPro" id="IPR018997">
    <property type="entry name" value="PUB_domain"/>
</dbReference>
<proteinExistence type="predicted"/>
<organism evidence="3 4">
    <name type="scientific">Penaeus vannamei</name>
    <name type="common">Whiteleg shrimp</name>
    <name type="synonym">Litopenaeus vannamei</name>
    <dbReference type="NCBI Taxonomy" id="6689"/>
    <lineage>
        <taxon>Eukaryota</taxon>
        <taxon>Metazoa</taxon>
        <taxon>Ecdysozoa</taxon>
        <taxon>Arthropoda</taxon>
        <taxon>Crustacea</taxon>
        <taxon>Multicrustacea</taxon>
        <taxon>Malacostraca</taxon>
        <taxon>Eumalacostraca</taxon>
        <taxon>Eucarida</taxon>
        <taxon>Decapoda</taxon>
        <taxon>Dendrobranchiata</taxon>
        <taxon>Penaeoidea</taxon>
        <taxon>Penaeidae</taxon>
        <taxon>Penaeus</taxon>
    </lineage>
</organism>
<dbReference type="Gene3D" id="3.10.20.90">
    <property type="entry name" value="Phosphatidylinositol 3-kinase Catalytic Subunit, Chain A, domain 1"/>
    <property type="match status" value="1"/>
</dbReference>
<feature type="compositionally biased region" description="Basic and acidic residues" evidence="1">
    <location>
        <begin position="26"/>
        <end position="35"/>
    </location>
</feature>
<dbReference type="PANTHER" id="PTHR23153">
    <property type="entry name" value="UBX-RELATED"/>
    <property type="match status" value="1"/>
</dbReference>
<dbReference type="SUPFAM" id="SSF143503">
    <property type="entry name" value="PUG domain-like"/>
    <property type="match status" value="1"/>
</dbReference>
<dbReference type="SUPFAM" id="SSF54236">
    <property type="entry name" value="Ubiquitin-like"/>
    <property type="match status" value="1"/>
</dbReference>
<dbReference type="OrthoDB" id="49605at2759"/>
<evidence type="ECO:0000313" key="3">
    <source>
        <dbReference type="EMBL" id="ROT83057.1"/>
    </source>
</evidence>
<feature type="region of interest" description="Disordered" evidence="1">
    <location>
        <begin position="14"/>
        <end position="55"/>
    </location>
</feature>
<sequence length="438" mass="50167">MDALKKFFEKKKADTKFKLAGKGHSLTKEESERAKQPRQSHSQQRHVPTQDAQRAGAAALARMETQSKRVDVNWSLQAIKAQARRELEAEQKALEQLNLESQAAPPGPKEVSLEAAPMLAVQGVFFHCPLLGPEVATYEEIKRQIREFLFSQIEEDKGIAACLIIQTCNKNKEKINVCNETLCKYIENIVSNPTEEKYRKIRMSNKAFQERILPIEGTKEFLEAAGFVVQELPFNEGTDKFWVFPEDKLADLSTLEQLRDALVSAEPVRPQLDRSARVLLPTEAASHTDLPAEFFNLTAEELKKEMQQRATAVERSMILQTKAMRDRQELREMRKYRFSLMRVRFPDGLILQGTFGTYEKFGEVMSFVREHLQNDWRPFFLSLSSGGKITEEDQSLVELRLVPAVVFNFTWDSSVTDPNLDDSLYLKQDTLMLLQNMS</sequence>
<reference evidence="3 4" key="2">
    <citation type="submission" date="2019-01" db="EMBL/GenBank/DDBJ databases">
        <title>The decoding of complex shrimp genome reveals the adaptation for benthos swimmer, frequently molting mechanism and breeding impact on genome.</title>
        <authorList>
            <person name="Sun Y."/>
            <person name="Gao Y."/>
            <person name="Yu Y."/>
        </authorList>
    </citation>
    <scope>NUCLEOTIDE SEQUENCE [LARGE SCALE GENOMIC DNA]</scope>
    <source>
        <tissue evidence="3">Muscle</tissue>
    </source>
</reference>
<dbReference type="PANTHER" id="PTHR23153:SF38">
    <property type="entry name" value="UBX DOMAIN-CONTAINING PROTEIN 6"/>
    <property type="match status" value="1"/>
</dbReference>
<feature type="compositionally biased region" description="Polar residues" evidence="1">
    <location>
        <begin position="37"/>
        <end position="51"/>
    </location>
</feature>
<evidence type="ECO:0000256" key="1">
    <source>
        <dbReference type="SAM" id="MobiDB-lite"/>
    </source>
</evidence>
<dbReference type="CDD" id="cd10460">
    <property type="entry name" value="PUB_UBXD1"/>
    <property type="match status" value="1"/>
</dbReference>
<accession>A0A423U2V9</accession>
<dbReference type="EMBL" id="QCYY01000745">
    <property type="protein sequence ID" value="ROT83057.1"/>
    <property type="molecule type" value="Genomic_DNA"/>
</dbReference>
<reference evidence="3 4" key="1">
    <citation type="submission" date="2018-04" db="EMBL/GenBank/DDBJ databases">
        <authorList>
            <person name="Zhang X."/>
            <person name="Yuan J."/>
            <person name="Li F."/>
            <person name="Xiang J."/>
        </authorList>
    </citation>
    <scope>NUCLEOTIDE SEQUENCE [LARGE SCALE GENOMIC DNA]</scope>
    <source>
        <tissue evidence="3">Muscle</tissue>
    </source>
</reference>
<dbReference type="InterPro" id="IPR001012">
    <property type="entry name" value="UBX_dom"/>
</dbReference>
<evidence type="ECO:0000259" key="2">
    <source>
        <dbReference type="PROSITE" id="PS50033"/>
    </source>
</evidence>
<dbReference type="InterPro" id="IPR036339">
    <property type="entry name" value="PUB-like_dom_sf"/>
</dbReference>
<dbReference type="AlphaFoldDB" id="A0A423U2V9"/>
<dbReference type="GO" id="GO:0005737">
    <property type="term" value="C:cytoplasm"/>
    <property type="evidence" value="ECO:0007669"/>
    <property type="project" value="TreeGrafter"/>
</dbReference>
<gene>
    <name evidence="3" type="ORF">C7M84_023767</name>
</gene>
<dbReference type="Gene3D" id="1.20.58.2190">
    <property type="match status" value="1"/>
</dbReference>
<evidence type="ECO:0000313" key="4">
    <source>
        <dbReference type="Proteomes" id="UP000283509"/>
    </source>
</evidence>
<dbReference type="SMART" id="SM00580">
    <property type="entry name" value="PUG"/>
    <property type="match status" value="1"/>
</dbReference>
<keyword evidence="4" id="KW-1185">Reference proteome</keyword>
<comment type="caution">
    <text evidence="3">The sequence shown here is derived from an EMBL/GenBank/DDBJ whole genome shotgun (WGS) entry which is preliminary data.</text>
</comment>
<dbReference type="Proteomes" id="UP000283509">
    <property type="component" value="Unassembled WGS sequence"/>
</dbReference>
<dbReference type="CDD" id="cd16119">
    <property type="entry name" value="UBX_UBXN6"/>
    <property type="match status" value="1"/>
</dbReference>
<dbReference type="PROSITE" id="PS50033">
    <property type="entry name" value="UBX"/>
    <property type="match status" value="1"/>
</dbReference>
<name>A0A423U2V9_PENVA</name>
<dbReference type="InterPro" id="IPR029071">
    <property type="entry name" value="Ubiquitin-like_domsf"/>
</dbReference>
<feature type="domain" description="UBX" evidence="2">
    <location>
        <begin position="341"/>
        <end position="409"/>
    </location>
</feature>
<dbReference type="Pfam" id="PF09409">
    <property type="entry name" value="PUB"/>
    <property type="match status" value="1"/>
</dbReference>